<reference evidence="2" key="1">
    <citation type="submission" date="2022-11" db="UniProtKB">
        <authorList>
            <consortium name="WormBaseParasite"/>
        </authorList>
    </citation>
    <scope>IDENTIFICATION</scope>
</reference>
<evidence type="ECO:0000313" key="2">
    <source>
        <dbReference type="WBParaSite" id="ACRNAN_scaffold2836.g11776.t1"/>
    </source>
</evidence>
<sequence>MLMFNQELPNDVTTSIQDLTNDATTSIQDLDNVVTTSNPSGATGYLDYTSSFTSRQNAVRYDRINHWIEAC</sequence>
<accession>A0A914DLK8</accession>
<dbReference type="Proteomes" id="UP000887540">
    <property type="component" value="Unplaced"/>
</dbReference>
<dbReference type="WBParaSite" id="ACRNAN_scaffold2836.g11776.t1">
    <property type="protein sequence ID" value="ACRNAN_scaffold2836.g11776.t1"/>
    <property type="gene ID" value="ACRNAN_scaffold2836.g11776"/>
</dbReference>
<keyword evidence="1" id="KW-1185">Reference proteome</keyword>
<name>A0A914DLK8_9BILA</name>
<organism evidence="1 2">
    <name type="scientific">Acrobeloides nanus</name>
    <dbReference type="NCBI Taxonomy" id="290746"/>
    <lineage>
        <taxon>Eukaryota</taxon>
        <taxon>Metazoa</taxon>
        <taxon>Ecdysozoa</taxon>
        <taxon>Nematoda</taxon>
        <taxon>Chromadorea</taxon>
        <taxon>Rhabditida</taxon>
        <taxon>Tylenchina</taxon>
        <taxon>Cephalobomorpha</taxon>
        <taxon>Cephaloboidea</taxon>
        <taxon>Cephalobidae</taxon>
        <taxon>Acrobeloides</taxon>
    </lineage>
</organism>
<dbReference type="AlphaFoldDB" id="A0A914DLK8"/>
<evidence type="ECO:0000313" key="1">
    <source>
        <dbReference type="Proteomes" id="UP000887540"/>
    </source>
</evidence>
<protein>
    <submittedName>
        <fullName evidence="2">Uncharacterized protein</fullName>
    </submittedName>
</protein>
<proteinExistence type="predicted"/>